<reference evidence="1 2" key="1">
    <citation type="journal article" date="2016" name="BMC Genomics">
        <title>Comparative genomics reveals Cyclospora cayetanensis possesses coccidia-like metabolism and invasion components but unique surface antigens.</title>
        <authorList>
            <person name="Liu S."/>
            <person name="Wang L."/>
            <person name="Zheng H."/>
            <person name="Xu Z."/>
            <person name="Roellig D.M."/>
            <person name="Li N."/>
            <person name="Frace M.A."/>
            <person name="Tang K."/>
            <person name="Arrowood M.J."/>
            <person name="Moss D.M."/>
            <person name="Zhang L."/>
            <person name="Feng Y."/>
            <person name="Xiao L."/>
        </authorList>
    </citation>
    <scope>NUCLEOTIDE SEQUENCE [LARGE SCALE GENOMIC DNA]</scope>
    <source>
        <strain evidence="1 2">CHN_HEN01</strain>
    </source>
</reference>
<sequence length="93" mass="10234">MCYRLPIFDTHTENCRKALVNSSFSFAKNEPLAAQSLHGLPASDTAQHSLGLTRGLTQYDALDDQQLTSLLTAAHKHSPLIPLDIRSLVLFLS</sequence>
<keyword evidence="2" id="KW-1185">Reference proteome</keyword>
<accession>A0A1D3CTG6</accession>
<proteinExistence type="predicted"/>
<protein>
    <submittedName>
        <fullName evidence="1">Uncharacterized protein</fullName>
    </submittedName>
</protein>
<name>A0A1D3CTG6_9EIME</name>
<dbReference type="EMBL" id="JROU02002022">
    <property type="protein sequence ID" value="OEH74491.1"/>
    <property type="molecule type" value="Genomic_DNA"/>
</dbReference>
<evidence type="ECO:0000313" key="1">
    <source>
        <dbReference type="EMBL" id="OEH74491.1"/>
    </source>
</evidence>
<dbReference type="InParanoid" id="A0A1D3CTG6"/>
<comment type="caution">
    <text evidence="1">The sequence shown here is derived from an EMBL/GenBank/DDBJ whole genome shotgun (WGS) entry which is preliminary data.</text>
</comment>
<dbReference type="AlphaFoldDB" id="A0A1D3CTG6"/>
<dbReference type="Proteomes" id="UP000095192">
    <property type="component" value="Unassembled WGS sequence"/>
</dbReference>
<organism evidence="1 2">
    <name type="scientific">Cyclospora cayetanensis</name>
    <dbReference type="NCBI Taxonomy" id="88456"/>
    <lineage>
        <taxon>Eukaryota</taxon>
        <taxon>Sar</taxon>
        <taxon>Alveolata</taxon>
        <taxon>Apicomplexa</taxon>
        <taxon>Conoidasida</taxon>
        <taxon>Coccidia</taxon>
        <taxon>Eucoccidiorida</taxon>
        <taxon>Eimeriorina</taxon>
        <taxon>Eimeriidae</taxon>
        <taxon>Cyclospora</taxon>
    </lineage>
</organism>
<dbReference type="VEuPathDB" id="ToxoDB:cyc_03139"/>
<evidence type="ECO:0000313" key="2">
    <source>
        <dbReference type="Proteomes" id="UP000095192"/>
    </source>
</evidence>
<gene>
    <name evidence="1" type="ORF">cyc_03139</name>
</gene>